<organism evidence="8 9">
    <name type="scientific">Hymenobacter jeollabukensis</name>
    <dbReference type="NCBI Taxonomy" id="2025313"/>
    <lineage>
        <taxon>Bacteria</taxon>
        <taxon>Pseudomonadati</taxon>
        <taxon>Bacteroidota</taxon>
        <taxon>Cytophagia</taxon>
        <taxon>Cytophagales</taxon>
        <taxon>Hymenobacteraceae</taxon>
        <taxon>Hymenobacter</taxon>
    </lineage>
</organism>
<feature type="transmembrane region" description="Helical" evidence="6">
    <location>
        <begin position="77"/>
        <end position="98"/>
    </location>
</feature>
<comment type="caution">
    <text evidence="8">The sequence shown here is derived from an EMBL/GenBank/DDBJ whole genome shotgun (WGS) entry which is preliminary data.</text>
</comment>
<evidence type="ECO:0000256" key="6">
    <source>
        <dbReference type="SAM" id="Phobius"/>
    </source>
</evidence>
<dbReference type="InterPro" id="IPR027469">
    <property type="entry name" value="Cation_efflux_TMD_sf"/>
</dbReference>
<gene>
    <name evidence="8" type="ORF">FDY95_07975</name>
</gene>
<dbReference type="PANTHER" id="PTHR13414">
    <property type="entry name" value="HUEL-CATION TRANSPORTER"/>
    <property type="match status" value="1"/>
</dbReference>
<dbReference type="PANTHER" id="PTHR13414:SF9">
    <property type="entry name" value="PROTON-COUPLED ZINC ANTIPORTER SLC30A9, MITOCHONDRIAL"/>
    <property type="match status" value="1"/>
</dbReference>
<dbReference type="InterPro" id="IPR058533">
    <property type="entry name" value="Cation_efflux_TM"/>
</dbReference>
<keyword evidence="4 6" id="KW-1133">Transmembrane helix</keyword>
<dbReference type="EMBL" id="VAJM01000003">
    <property type="protein sequence ID" value="TLM93961.1"/>
    <property type="molecule type" value="Genomic_DNA"/>
</dbReference>
<evidence type="ECO:0000256" key="5">
    <source>
        <dbReference type="ARBA" id="ARBA00023136"/>
    </source>
</evidence>
<dbReference type="GO" id="GO:0016020">
    <property type="term" value="C:membrane"/>
    <property type="evidence" value="ECO:0007669"/>
    <property type="project" value="UniProtKB-SubCell"/>
</dbReference>
<accession>A0A5R8WS05</accession>
<dbReference type="RefSeq" id="WP_138076448.1">
    <property type="nucleotide sequence ID" value="NZ_VAJM01000003.1"/>
</dbReference>
<keyword evidence="5 6" id="KW-0472">Membrane</keyword>
<evidence type="ECO:0000256" key="2">
    <source>
        <dbReference type="ARBA" id="ARBA00022448"/>
    </source>
</evidence>
<dbReference type="Pfam" id="PF01545">
    <property type="entry name" value="Cation_efflux"/>
    <property type="match status" value="1"/>
</dbReference>
<comment type="subcellular location">
    <subcellularLocation>
        <location evidence="1">Membrane</location>
        <topology evidence="1">Multi-pass membrane protein</topology>
    </subcellularLocation>
</comment>
<dbReference type="InterPro" id="IPR040177">
    <property type="entry name" value="SLC30A9"/>
</dbReference>
<keyword evidence="9" id="KW-1185">Reference proteome</keyword>
<dbReference type="OrthoDB" id="9806522at2"/>
<feature type="domain" description="Cation efflux protein transmembrane" evidence="7">
    <location>
        <begin position="15"/>
        <end position="213"/>
    </location>
</feature>
<evidence type="ECO:0000256" key="3">
    <source>
        <dbReference type="ARBA" id="ARBA00022692"/>
    </source>
</evidence>
<dbReference type="Proteomes" id="UP000305517">
    <property type="component" value="Unassembled WGS sequence"/>
</dbReference>
<evidence type="ECO:0000256" key="1">
    <source>
        <dbReference type="ARBA" id="ARBA00004141"/>
    </source>
</evidence>
<sequence length="327" mass="35097">MANPNSSKAALYGGLLANIGIAVSKFVAAYFTRSSAMLSEGIHSLVDSGNAVLLLYGISRSQRPADARHPFGHSKELYFWGLIVAVLIFSIGGGMSFYEGIKHIEHPEPLTDPLWNYVVLGISIGFEGWALYLAMKALFQLEGAREAGFWTTLRGSRDPAVFASVLENLAAVVGLVVALLGVYFGHLLNNPFLDGAASIVIGLILMLVAVFLVGRTRALLVGEGVDADTLATLERLTEQDPAVECQARTPLTMYLGPSDVILALDVKFRTGISAAEVEQAIDRLQDNIRAQYPEFKRIFIEAHAVSARERSGPAPALNTAAQAAAKP</sequence>
<evidence type="ECO:0000313" key="9">
    <source>
        <dbReference type="Proteomes" id="UP000305517"/>
    </source>
</evidence>
<dbReference type="GO" id="GO:0008324">
    <property type="term" value="F:monoatomic cation transmembrane transporter activity"/>
    <property type="evidence" value="ECO:0007669"/>
    <property type="project" value="InterPro"/>
</dbReference>
<dbReference type="NCBIfam" id="TIGR01297">
    <property type="entry name" value="CDF"/>
    <property type="match status" value="1"/>
</dbReference>
<dbReference type="AlphaFoldDB" id="A0A5R8WS05"/>
<dbReference type="Gene3D" id="1.20.1510.10">
    <property type="entry name" value="Cation efflux protein transmembrane domain"/>
    <property type="match status" value="1"/>
</dbReference>
<evidence type="ECO:0000259" key="7">
    <source>
        <dbReference type="Pfam" id="PF01545"/>
    </source>
</evidence>
<name>A0A5R8WS05_9BACT</name>
<dbReference type="GO" id="GO:0006829">
    <property type="term" value="P:zinc ion transport"/>
    <property type="evidence" value="ECO:0007669"/>
    <property type="project" value="InterPro"/>
</dbReference>
<proteinExistence type="predicted"/>
<keyword evidence="2" id="KW-0813">Transport</keyword>
<feature type="transmembrane region" description="Helical" evidence="6">
    <location>
        <begin position="9"/>
        <end position="31"/>
    </location>
</feature>
<dbReference type="InterPro" id="IPR002524">
    <property type="entry name" value="Cation_efflux"/>
</dbReference>
<keyword evidence="3 6" id="KW-0812">Transmembrane</keyword>
<dbReference type="SUPFAM" id="SSF161111">
    <property type="entry name" value="Cation efflux protein transmembrane domain-like"/>
    <property type="match status" value="1"/>
</dbReference>
<feature type="transmembrane region" description="Helical" evidence="6">
    <location>
        <begin position="118"/>
        <end position="139"/>
    </location>
</feature>
<evidence type="ECO:0000256" key="4">
    <source>
        <dbReference type="ARBA" id="ARBA00022989"/>
    </source>
</evidence>
<reference evidence="8 9" key="1">
    <citation type="submission" date="2019-05" db="EMBL/GenBank/DDBJ databases">
        <title>Hymenobacter edaphi sp. nov., isolated from abandoned arsenic-contaminated farmland soil.</title>
        <authorList>
            <person name="Nie L."/>
        </authorList>
    </citation>
    <scope>NUCLEOTIDE SEQUENCE [LARGE SCALE GENOMIC DNA]</scope>
    <source>
        <strain evidence="8 9">1-3-3-8</strain>
    </source>
</reference>
<feature type="transmembrane region" description="Helical" evidence="6">
    <location>
        <begin position="160"/>
        <end position="184"/>
    </location>
</feature>
<evidence type="ECO:0000313" key="8">
    <source>
        <dbReference type="EMBL" id="TLM93961.1"/>
    </source>
</evidence>
<protein>
    <submittedName>
        <fullName evidence="8">Cation transporter</fullName>
    </submittedName>
</protein>
<feature type="transmembrane region" description="Helical" evidence="6">
    <location>
        <begin position="196"/>
        <end position="214"/>
    </location>
</feature>